<evidence type="ECO:0000313" key="2">
    <source>
        <dbReference type="Proteomes" id="UP000191200"/>
    </source>
</evidence>
<dbReference type="STRING" id="519472.BHY08_01880"/>
<dbReference type="Proteomes" id="UP000191200">
    <property type="component" value="Chromosome"/>
</dbReference>
<dbReference type="OrthoDB" id="9792987at2"/>
<name>A0A1J0A428_9ENTE</name>
<proteinExistence type="predicted"/>
<reference evidence="1 2" key="1">
    <citation type="submission" date="2016-09" db="EMBL/GenBank/DDBJ databases">
        <title>Vagococcus teuberi sp. nov., isolated from the Malian artisanal sour milk fene.</title>
        <authorList>
            <person name="Wullschleger S."/>
            <person name="Seifert C."/>
            <person name="Baumgartner S."/>
            <person name="Lacroix C."/>
            <person name="Bonfoh B."/>
            <person name="Stevens M.J."/>
            <person name="Meile L."/>
        </authorList>
    </citation>
    <scope>NUCLEOTIDE SEQUENCE [LARGE SCALE GENOMIC DNA]</scope>
    <source>
        <strain evidence="1 2">DSM 21459</strain>
    </source>
</reference>
<sequence length="104" mass="12156">MYPVLDDVLKNKKQEAWQVDTHGKNFTDKNKGDLKQYTVDNTSYDGVVVPMIIFISDDGFTQYHVGTLDDHDATKETMSKNQQRYLKELLQDILTIYEQHNDKK</sequence>
<dbReference type="RefSeq" id="WP_071456252.1">
    <property type="nucleotide sequence ID" value="NZ_CP017267.1"/>
</dbReference>
<gene>
    <name evidence="1" type="ORF">BHY08_01880</name>
</gene>
<organism evidence="1 2">
    <name type="scientific">Vagococcus teuberi</name>
    <dbReference type="NCBI Taxonomy" id="519472"/>
    <lineage>
        <taxon>Bacteria</taxon>
        <taxon>Bacillati</taxon>
        <taxon>Bacillota</taxon>
        <taxon>Bacilli</taxon>
        <taxon>Lactobacillales</taxon>
        <taxon>Enterococcaceae</taxon>
        <taxon>Vagococcus</taxon>
    </lineage>
</organism>
<evidence type="ECO:0000313" key="1">
    <source>
        <dbReference type="EMBL" id="APB30684.1"/>
    </source>
</evidence>
<protein>
    <submittedName>
        <fullName evidence="1">Uncharacterized protein</fullName>
    </submittedName>
</protein>
<accession>A0A1J0A428</accession>
<keyword evidence="2" id="KW-1185">Reference proteome</keyword>
<dbReference type="KEGG" id="vte:BHY08_01880"/>
<dbReference type="EMBL" id="CP017267">
    <property type="protein sequence ID" value="APB30684.1"/>
    <property type="molecule type" value="Genomic_DNA"/>
</dbReference>
<dbReference type="AlphaFoldDB" id="A0A1J0A428"/>